<feature type="domain" description="Response regulatory" evidence="12">
    <location>
        <begin position="818"/>
        <end position="939"/>
    </location>
</feature>
<dbReference type="STRING" id="1034345.GCA_000236865_01275"/>
<dbReference type="GO" id="GO:0005886">
    <property type="term" value="C:plasma membrane"/>
    <property type="evidence" value="ECO:0007669"/>
    <property type="project" value="UniProtKB-SubCell"/>
</dbReference>
<feature type="signal peptide" evidence="10">
    <location>
        <begin position="1"/>
        <end position="38"/>
    </location>
</feature>
<comment type="subcellular location">
    <subcellularLocation>
        <location evidence="2">Cell membrane</location>
    </subcellularLocation>
</comment>
<dbReference type="EC" id="2.7.13.3" evidence="3"/>
<evidence type="ECO:0000256" key="9">
    <source>
        <dbReference type="SAM" id="Phobius"/>
    </source>
</evidence>
<evidence type="ECO:0000256" key="2">
    <source>
        <dbReference type="ARBA" id="ARBA00004236"/>
    </source>
</evidence>
<keyword evidence="6" id="KW-0418">Kinase</keyword>
<evidence type="ECO:0000313" key="13">
    <source>
        <dbReference type="EMBL" id="RDB57565.1"/>
    </source>
</evidence>
<dbReference type="PROSITE" id="PS50110">
    <property type="entry name" value="RESPONSE_REGULATORY"/>
    <property type="match status" value="1"/>
</dbReference>
<dbReference type="SUPFAM" id="SSF52172">
    <property type="entry name" value="CheY-like"/>
    <property type="match status" value="1"/>
</dbReference>
<dbReference type="Gene3D" id="3.40.190.10">
    <property type="entry name" value="Periplasmic binding protein-like II"/>
    <property type="match status" value="4"/>
</dbReference>
<keyword evidence="9" id="KW-0472">Membrane</keyword>
<comment type="catalytic activity">
    <reaction evidence="1">
        <text>ATP + protein L-histidine = ADP + protein N-phospho-L-histidine.</text>
        <dbReference type="EC" id="2.7.13.3"/>
    </reaction>
</comment>
<evidence type="ECO:0000256" key="10">
    <source>
        <dbReference type="SAM" id="SignalP"/>
    </source>
</evidence>
<evidence type="ECO:0000256" key="7">
    <source>
        <dbReference type="ARBA" id="ARBA00023012"/>
    </source>
</evidence>
<evidence type="ECO:0000259" key="11">
    <source>
        <dbReference type="PROSITE" id="PS50109"/>
    </source>
</evidence>
<evidence type="ECO:0000256" key="8">
    <source>
        <dbReference type="PROSITE-ProRule" id="PRU00169"/>
    </source>
</evidence>
<dbReference type="Pfam" id="PF00072">
    <property type="entry name" value="Response_reg"/>
    <property type="match status" value="1"/>
</dbReference>
<feature type="transmembrane region" description="Helical" evidence="9">
    <location>
        <begin position="527"/>
        <end position="548"/>
    </location>
</feature>
<gene>
    <name evidence="13" type="ORF">C1880_01750</name>
</gene>
<dbReference type="InterPro" id="IPR004358">
    <property type="entry name" value="Sig_transdc_His_kin-like_C"/>
</dbReference>
<dbReference type="SMART" id="SM00062">
    <property type="entry name" value="PBPb"/>
    <property type="match status" value="2"/>
</dbReference>
<dbReference type="SUPFAM" id="SSF53850">
    <property type="entry name" value="Periplasmic binding protein-like II"/>
    <property type="match status" value="2"/>
</dbReference>
<comment type="caution">
    <text evidence="13">The sequence shown here is derived from an EMBL/GenBank/DDBJ whole genome shotgun (WGS) entry which is preliminary data.</text>
</comment>
<dbReference type="SUPFAM" id="SSF47384">
    <property type="entry name" value="Homodimeric domain of signal transducing histidine kinase"/>
    <property type="match status" value="1"/>
</dbReference>
<dbReference type="Pfam" id="PF00497">
    <property type="entry name" value="SBP_bac_3"/>
    <property type="match status" value="1"/>
</dbReference>
<keyword evidence="9" id="KW-0812">Transmembrane</keyword>
<dbReference type="InterPro" id="IPR005467">
    <property type="entry name" value="His_kinase_dom"/>
</dbReference>
<organism evidence="13 14">
    <name type="scientific">Senegalimassilia anaerobia</name>
    <dbReference type="NCBI Taxonomy" id="1473216"/>
    <lineage>
        <taxon>Bacteria</taxon>
        <taxon>Bacillati</taxon>
        <taxon>Actinomycetota</taxon>
        <taxon>Coriobacteriia</taxon>
        <taxon>Coriobacteriales</taxon>
        <taxon>Coriobacteriaceae</taxon>
        <taxon>Senegalimassilia</taxon>
    </lineage>
</organism>
<dbReference type="SUPFAM" id="SSF55874">
    <property type="entry name" value="ATPase domain of HSP90 chaperone/DNA topoisomerase II/histidine kinase"/>
    <property type="match status" value="1"/>
</dbReference>
<dbReference type="InterPro" id="IPR036890">
    <property type="entry name" value="HATPase_C_sf"/>
</dbReference>
<evidence type="ECO:0000256" key="5">
    <source>
        <dbReference type="ARBA" id="ARBA00022679"/>
    </source>
</evidence>
<dbReference type="SMART" id="SM00388">
    <property type="entry name" value="HisKA"/>
    <property type="match status" value="1"/>
</dbReference>
<keyword evidence="4 8" id="KW-0597">Phosphoprotein</keyword>
<dbReference type="CDD" id="cd00082">
    <property type="entry name" value="HisKA"/>
    <property type="match status" value="1"/>
</dbReference>
<feature type="domain" description="Histidine kinase" evidence="11">
    <location>
        <begin position="571"/>
        <end position="795"/>
    </location>
</feature>
<dbReference type="PANTHER" id="PTHR43047">
    <property type="entry name" value="TWO-COMPONENT HISTIDINE PROTEIN KINASE"/>
    <property type="match status" value="1"/>
</dbReference>
<keyword evidence="5" id="KW-0808">Transferase</keyword>
<dbReference type="InterPro" id="IPR001789">
    <property type="entry name" value="Sig_transdc_resp-reg_receiver"/>
</dbReference>
<dbReference type="InterPro" id="IPR001638">
    <property type="entry name" value="Solute-binding_3/MltF_N"/>
</dbReference>
<evidence type="ECO:0000313" key="14">
    <source>
        <dbReference type="Proteomes" id="UP000253792"/>
    </source>
</evidence>
<dbReference type="RefSeq" id="WP_114620054.1">
    <property type="nucleotide sequence ID" value="NZ_PPTP01000001.1"/>
</dbReference>
<feature type="modified residue" description="4-aspartylphosphate" evidence="8">
    <location>
        <position position="870"/>
    </location>
</feature>
<sequence>MKYSYTLRAVGRRAVALALSAVLAATCISLAPLCPASAQEESPDTASQSDTPEIKTVRVGWLLNNQGFQNGMPGEYMSGWGYEYLQTLSYYTPGWKYEYVPGTFPELIQKLKDGEIDLMPNISYTPERAEKLLYSSNPQGVEHYYIFAKPTNDALGAGNPAALNGLTIGVNPDVMQTEVGKQWIESQGISCDYRYYSNGNALFDALSSGEVDAIIMNDTISSTDAMPVFSVGESNYFFAVPKSRQDLMDDINTSMAMLRSTNPRYNDEVKTRYSARNSGSSALNGPESAWLADHGNTITFGYLDNLLPFSNQGEDGQIEGSLSALVDKLKKQYGITVNAVPFESNKDLTNALRDSSIDVAMPINMDYWLAEQAGFIQSSAVTTTSLVAIYTGGNLDDALKNIAFHDRSLLDSSDLHVRYPEAAITQYPDAHACIDAIKAGKATCMIMAVTGLDTLRDEVDLGNLVTAEMPKSIGLACWLRQGDAQLLSIVNKGIVSAADDIAASAYSHYSYSDGQSEFAQFVDHNRVAILAGIGTLLVGVIAILAWALHSAREAQRRAQEASAAKTAFLSRMSHDIRTPLNGILGLLELNGQHPDDVEANSHNREKAKVAANHLLTLINDILEMSKIEDHAVELENLPFNLTDLCRDIFVLGQIRAKSRDVTLTTSGPDTFAYPDVYGSPLHVRRVFLNLVENCIKYNKPGGSVHCSAEQMDLVGDKVVYRFIISDTGIGMSPEFLKHLFEPFAQANDDARSNYQGTGMGMPIVKALLKNMGGTISVKSELGRGTTFTVDLPFVINRTPEEAVEASGDAEGCDICGMSILLVEDNELNTEIAQTLLEHDGALVTTAANGKEALELFQAKPAGAFDAILMDVMMPEMNGYEATRAIRLCDKPDAAEVPIIAMTANAFTEDVARAKESGMNDHLSKPIEIEKLKATLAKYRVR</sequence>
<keyword evidence="9" id="KW-1133">Transmembrane helix</keyword>
<keyword evidence="14" id="KW-1185">Reference proteome</keyword>
<evidence type="ECO:0000256" key="1">
    <source>
        <dbReference type="ARBA" id="ARBA00000085"/>
    </source>
</evidence>
<accession>A0A369LHG6</accession>
<reference evidence="13 14" key="1">
    <citation type="journal article" date="2018" name="Elife">
        <title>Discovery and characterization of a prevalent human gut bacterial enzyme sufficient for the inactivation of a family of plant toxins.</title>
        <authorList>
            <person name="Koppel N."/>
            <person name="Bisanz J.E."/>
            <person name="Pandelia M.E."/>
            <person name="Turnbaugh P.J."/>
            <person name="Balskus E.P."/>
        </authorList>
    </citation>
    <scope>NUCLEOTIDE SEQUENCE [LARGE SCALE GENOMIC DNA]</scope>
    <source>
        <strain evidence="14">anaerobia AP69FAA</strain>
    </source>
</reference>
<dbReference type="InterPro" id="IPR003594">
    <property type="entry name" value="HATPase_dom"/>
</dbReference>
<dbReference type="SMART" id="SM00387">
    <property type="entry name" value="HATPase_c"/>
    <property type="match status" value="1"/>
</dbReference>
<evidence type="ECO:0000256" key="3">
    <source>
        <dbReference type="ARBA" id="ARBA00012438"/>
    </source>
</evidence>
<evidence type="ECO:0000256" key="6">
    <source>
        <dbReference type="ARBA" id="ARBA00022777"/>
    </source>
</evidence>
<dbReference type="PROSITE" id="PS50109">
    <property type="entry name" value="HIS_KIN"/>
    <property type="match status" value="1"/>
</dbReference>
<dbReference type="GO" id="GO:0009927">
    <property type="term" value="F:histidine phosphotransfer kinase activity"/>
    <property type="evidence" value="ECO:0007669"/>
    <property type="project" value="TreeGrafter"/>
</dbReference>
<dbReference type="Proteomes" id="UP000253792">
    <property type="component" value="Unassembled WGS sequence"/>
</dbReference>
<keyword evidence="7" id="KW-0902">Two-component regulatory system</keyword>
<dbReference type="InterPro" id="IPR036097">
    <property type="entry name" value="HisK_dim/P_sf"/>
</dbReference>
<dbReference type="Gene3D" id="1.10.287.130">
    <property type="match status" value="1"/>
</dbReference>
<dbReference type="SMART" id="SM00448">
    <property type="entry name" value="REC"/>
    <property type="match status" value="1"/>
</dbReference>
<dbReference type="OrthoDB" id="3170569at2"/>
<evidence type="ECO:0000256" key="4">
    <source>
        <dbReference type="ARBA" id="ARBA00022553"/>
    </source>
</evidence>
<dbReference type="Gene3D" id="3.40.50.2300">
    <property type="match status" value="1"/>
</dbReference>
<dbReference type="PANTHER" id="PTHR43047:SF72">
    <property type="entry name" value="OSMOSENSING HISTIDINE PROTEIN KINASE SLN1"/>
    <property type="match status" value="1"/>
</dbReference>
<dbReference type="PRINTS" id="PR00344">
    <property type="entry name" value="BCTRLSENSOR"/>
</dbReference>
<dbReference type="InterPro" id="IPR011006">
    <property type="entry name" value="CheY-like_superfamily"/>
</dbReference>
<dbReference type="Pfam" id="PF00512">
    <property type="entry name" value="HisKA"/>
    <property type="match status" value="1"/>
</dbReference>
<proteinExistence type="predicted"/>
<dbReference type="Gene3D" id="3.30.565.10">
    <property type="entry name" value="Histidine kinase-like ATPase, C-terminal domain"/>
    <property type="match status" value="1"/>
</dbReference>
<evidence type="ECO:0000259" key="12">
    <source>
        <dbReference type="PROSITE" id="PS50110"/>
    </source>
</evidence>
<keyword evidence="10" id="KW-0732">Signal</keyword>
<dbReference type="Pfam" id="PF02518">
    <property type="entry name" value="HATPase_c"/>
    <property type="match status" value="1"/>
</dbReference>
<dbReference type="EMBL" id="PPTP01000001">
    <property type="protein sequence ID" value="RDB57565.1"/>
    <property type="molecule type" value="Genomic_DNA"/>
</dbReference>
<dbReference type="AlphaFoldDB" id="A0A369LHG6"/>
<feature type="chain" id="PRO_5016909593" description="histidine kinase" evidence="10">
    <location>
        <begin position="39"/>
        <end position="941"/>
    </location>
</feature>
<dbReference type="CDD" id="cd17546">
    <property type="entry name" value="REC_hyHK_CKI1_RcsC-like"/>
    <property type="match status" value="1"/>
</dbReference>
<dbReference type="InterPro" id="IPR003661">
    <property type="entry name" value="HisK_dim/P_dom"/>
</dbReference>
<protein>
    <recommendedName>
        <fullName evidence="3">histidine kinase</fullName>
        <ecNumber evidence="3">2.7.13.3</ecNumber>
    </recommendedName>
</protein>
<dbReference type="GO" id="GO:0000155">
    <property type="term" value="F:phosphorelay sensor kinase activity"/>
    <property type="evidence" value="ECO:0007669"/>
    <property type="project" value="InterPro"/>
</dbReference>
<name>A0A369LHG6_9ACTN</name>